<feature type="transmembrane region" description="Helical" evidence="2">
    <location>
        <begin position="21"/>
        <end position="40"/>
    </location>
</feature>
<dbReference type="InterPro" id="IPR007313">
    <property type="entry name" value="FxsA"/>
</dbReference>
<protein>
    <submittedName>
        <fullName evidence="3">UPF0716 protein FxsA</fullName>
    </submittedName>
</protein>
<dbReference type="EMBL" id="FMDM01000002">
    <property type="protein sequence ID" value="SCG40177.1"/>
    <property type="molecule type" value="Genomic_DNA"/>
</dbReference>
<accession>A0A1C5H2T4</accession>
<reference evidence="4" key="1">
    <citation type="submission" date="2016-06" db="EMBL/GenBank/DDBJ databases">
        <authorList>
            <person name="Varghese N."/>
            <person name="Submissions Spin"/>
        </authorList>
    </citation>
    <scope>NUCLEOTIDE SEQUENCE [LARGE SCALE GENOMIC DNA]</scope>
    <source>
        <strain evidence="4">DSM 45647</strain>
    </source>
</reference>
<keyword evidence="2" id="KW-0472">Membrane</keyword>
<dbReference type="PANTHER" id="PTHR35335">
    <property type="entry name" value="UPF0716 PROTEIN FXSA"/>
    <property type="match status" value="1"/>
</dbReference>
<dbReference type="PANTHER" id="PTHR35335:SF1">
    <property type="entry name" value="UPF0716 PROTEIN FXSA"/>
    <property type="match status" value="1"/>
</dbReference>
<name>A0A1C5H2T4_9ACTN</name>
<dbReference type="STRING" id="745366.GA0070213_102193"/>
<keyword evidence="2" id="KW-0812">Transmembrane</keyword>
<evidence type="ECO:0000313" key="3">
    <source>
        <dbReference type="EMBL" id="SCG40177.1"/>
    </source>
</evidence>
<evidence type="ECO:0000313" key="4">
    <source>
        <dbReference type="Proteomes" id="UP000199360"/>
    </source>
</evidence>
<proteinExistence type="predicted"/>
<feature type="transmembrane region" description="Helical" evidence="2">
    <location>
        <begin position="46"/>
        <end position="64"/>
    </location>
</feature>
<dbReference type="NCBIfam" id="NF008528">
    <property type="entry name" value="PRK11463.1-2"/>
    <property type="match status" value="1"/>
</dbReference>
<feature type="compositionally biased region" description="Low complexity" evidence="1">
    <location>
        <begin position="166"/>
        <end position="185"/>
    </location>
</feature>
<feature type="region of interest" description="Disordered" evidence="1">
    <location>
        <begin position="152"/>
        <end position="193"/>
    </location>
</feature>
<gene>
    <name evidence="3" type="ORF">GA0070213_102193</name>
</gene>
<organism evidence="3 4">
    <name type="scientific">Micromonospora humi</name>
    <dbReference type="NCBI Taxonomy" id="745366"/>
    <lineage>
        <taxon>Bacteria</taxon>
        <taxon>Bacillati</taxon>
        <taxon>Actinomycetota</taxon>
        <taxon>Actinomycetes</taxon>
        <taxon>Micromonosporales</taxon>
        <taxon>Micromonosporaceae</taxon>
        <taxon>Micromonospora</taxon>
    </lineage>
</organism>
<evidence type="ECO:0000256" key="2">
    <source>
        <dbReference type="SAM" id="Phobius"/>
    </source>
</evidence>
<dbReference type="Proteomes" id="UP000199360">
    <property type="component" value="Unassembled WGS sequence"/>
</dbReference>
<keyword evidence="2" id="KW-1133">Transmembrane helix</keyword>
<dbReference type="GO" id="GO:0016020">
    <property type="term" value="C:membrane"/>
    <property type="evidence" value="ECO:0007669"/>
    <property type="project" value="InterPro"/>
</dbReference>
<dbReference type="AlphaFoldDB" id="A0A1C5H2T4"/>
<dbReference type="Pfam" id="PF04186">
    <property type="entry name" value="FxsA"/>
    <property type="match status" value="1"/>
</dbReference>
<evidence type="ECO:0000256" key="1">
    <source>
        <dbReference type="SAM" id="MobiDB-lite"/>
    </source>
</evidence>
<feature type="transmembrane region" description="Helical" evidence="2">
    <location>
        <begin position="93"/>
        <end position="118"/>
    </location>
</feature>
<keyword evidence="4" id="KW-1185">Reference proteome</keyword>
<sequence length="193" mass="20082">MLEGREDTPGGWGEMRRGLRFVPPALLLLTLLELAVFVLVGRAVGFGAALLLVFAASLLGLVLLRREGMRAWRGFRAAAQAGQPPGAQVTDGLVGLAGALLLALPGLVSGVVGLLLLVPPLRRLAGGGVRRATERRVSSMVAGDLFGPRRVRVYPGAPQPAPTTPTTPTNTVQPPAGPQQQPGPAIEGEIVDR</sequence>